<feature type="region of interest" description="Disordered" evidence="1">
    <location>
        <begin position="16"/>
        <end position="36"/>
    </location>
</feature>
<feature type="compositionally biased region" description="Low complexity" evidence="1">
    <location>
        <begin position="16"/>
        <end position="34"/>
    </location>
</feature>
<evidence type="ECO:0000256" key="1">
    <source>
        <dbReference type="SAM" id="MobiDB-lite"/>
    </source>
</evidence>
<reference evidence="2" key="2">
    <citation type="journal article" date="2024" name="Plant">
        <title>Genomic evolution and insights into agronomic trait innovations of Sesamum species.</title>
        <authorList>
            <person name="Miao H."/>
            <person name="Wang L."/>
            <person name="Qu L."/>
            <person name="Liu H."/>
            <person name="Sun Y."/>
            <person name="Le M."/>
            <person name="Wang Q."/>
            <person name="Wei S."/>
            <person name="Zheng Y."/>
            <person name="Lin W."/>
            <person name="Duan Y."/>
            <person name="Cao H."/>
            <person name="Xiong S."/>
            <person name="Wang X."/>
            <person name="Wei L."/>
            <person name="Li C."/>
            <person name="Ma Q."/>
            <person name="Ju M."/>
            <person name="Zhao R."/>
            <person name="Li G."/>
            <person name="Mu C."/>
            <person name="Tian Q."/>
            <person name="Mei H."/>
            <person name="Zhang T."/>
            <person name="Gao T."/>
            <person name="Zhang H."/>
        </authorList>
    </citation>
    <scope>NUCLEOTIDE SEQUENCE</scope>
    <source>
        <strain evidence="2">3651</strain>
    </source>
</reference>
<dbReference type="Proteomes" id="UP001293254">
    <property type="component" value="Unassembled WGS sequence"/>
</dbReference>
<proteinExistence type="predicted"/>
<dbReference type="EMBL" id="JACGWO010000005">
    <property type="protein sequence ID" value="KAK4426535.1"/>
    <property type="molecule type" value="Genomic_DNA"/>
</dbReference>
<name>A0AAE1YA57_9LAMI</name>
<sequence>MRNTVFTLIGVKVSSMVSSSSSSASSGSSSSSGSFDEPYVEIVDRDSPDNLGAVGVASLEIQLTLDIEPVGVGHEDARDNRLEVDPEVTALELPPLGSKVC</sequence>
<keyword evidence="3" id="KW-1185">Reference proteome</keyword>
<comment type="caution">
    <text evidence="2">The sequence shown here is derived from an EMBL/GenBank/DDBJ whole genome shotgun (WGS) entry which is preliminary data.</text>
</comment>
<protein>
    <submittedName>
        <fullName evidence="2">Uncharacterized protein</fullName>
    </submittedName>
</protein>
<evidence type="ECO:0000313" key="3">
    <source>
        <dbReference type="Proteomes" id="UP001293254"/>
    </source>
</evidence>
<reference evidence="2" key="1">
    <citation type="submission" date="2020-06" db="EMBL/GenBank/DDBJ databases">
        <authorList>
            <person name="Li T."/>
            <person name="Hu X."/>
            <person name="Zhang T."/>
            <person name="Song X."/>
            <person name="Zhang H."/>
            <person name="Dai N."/>
            <person name="Sheng W."/>
            <person name="Hou X."/>
            <person name="Wei L."/>
        </authorList>
    </citation>
    <scope>NUCLEOTIDE SEQUENCE</scope>
    <source>
        <strain evidence="2">3651</strain>
        <tissue evidence="2">Leaf</tissue>
    </source>
</reference>
<organism evidence="2 3">
    <name type="scientific">Sesamum alatum</name>
    <dbReference type="NCBI Taxonomy" id="300844"/>
    <lineage>
        <taxon>Eukaryota</taxon>
        <taxon>Viridiplantae</taxon>
        <taxon>Streptophyta</taxon>
        <taxon>Embryophyta</taxon>
        <taxon>Tracheophyta</taxon>
        <taxon>Spermatophyta</taxon>
        <taxon>Magnoliopsida</taxon>
        <taxon>eudicotyledons</taxon>
        <taxon>Gunneridae</taxon>
        <taxon>Pentapetalae</taxon>
        <taxon>asterids</taxon>
        <taxon>lamiids</taxon>
        <taxon>Lamiales</taxon>
        <taxon>Pedaliaceae</taxon>
        <taxon>Sesamum</taxon>
    </lineage>
</organism>
<dbReference type="AlphaFoldDB" id="A0AAE1YA57"/>
<evidence type="ECO:0000313" key="2">
    <source>
        <dbReference type="EMBL" id="KAK4426535.1"/>
    </source>
</evidence>
<accession>A0AAE1YA57</accession>
<gene>
    <name evidence="2" type="ORF">Salat_1422100</name>
</gene>